<dbReference type="EMBL" id="AUZX01007753">
    <property type="protein sequence ID" value="EQD58252.1"/>
    <property type="molecule type" value="Genomic_DNA"/>
</dbReference>
<dbReference type="AlphaFoldDB" id="T1ALK1"/>
<dbReference type="PANTHER" id="PTHR42927">
    <property type="entry name" value="HELICASE SUPERFAMILY 1 AND 2 DOMAIN-CONTAINING PROTEIN"/>
    <property type="match status" value="1"/>
</dbReference>
<accession>T1ALK1</accession>
<protein>
    <submittedName>
        <fullName evidence="2">Type I site-specific modification system restriction subunit</fullName>
    </submittedName>
</protein>
<dbReference type="Gene3D" id="3.40.50.300">
    <property type="entry name" value="P-loop containing nucleotide triphosphate hydrolases"/>
    <property type="match status" value="1"/>
</dbReference>
<feature type="non-terminal residue" evidence="2">
    <location>
        <position position="155"/>
    </location>
</feature>
<dbReference type="PANTHER" id="PTHR42927:SF1">
    <property type="entry name" value="HELICASE SUPERFAMILY 1 AND 2 DOMAIN-CONTAINING PROTEIN"/>
    <property type="match status" value="1"/>
</dbReference>
<reference evidence="2" key="2">
    <citation type="journal article" date="2014" name="ISME J.">
        <title>Microbial stratification in low pH oxic and suboxic macroscopic growths along an acid mine drainage.</title>
        <authorList>
            <person name="Mendez-Garcia C."/>
            <person name="Mesa V."/>
            <person name="Sprenger R.R."/>
            <person name="Richter M."/>
            <person name="Diez M.S."/>
            <person name="Solano J."/>
            <person name="Bargiela R."/>
            <person name="Golyshina O.V."/>
            <person name="Manteca A."/>
            <person name="Ramos J.L."/>
            <person name="Gallego J.R."/>
            <person name="Llorente I."/>
            <person name="Martins Dos Santos V.A."/>
            <person name="Jensen O.N."/>
            <person name="Pelaez A.I."/>
            <person name="Sanchez J."/>
            <person name="Ferrer M."/>
        </authorList>
    </citation>
    <scope>NUCLEOTIDE SEQUENCE</scope>
</reference>
<gene>
    <name evidence="2" type="ORF">B1A_10874</name>
</gene>
<dbReference type="Pfam" id="PF18766">
    <property type="entry name" value="SWI2_SNF2"/>
    <property type="match status" value="1"/>
</dbReference>
<name>T1ALK1_9ZZZZ</name>
<sequence length="155" mass="16820">MLDKQLQDAIYQIEHAQGVVKAIDQDAKQLADALIDGTKIVITTLQKFPFVLRGLLHAAGAENQDKASDEEKAQAKAWQAAIAARRYAVIVDEAHSSQTGETARELKSILGATANSVTAGNGEEEADWEDRLNLIMASHGQQKNLSFFAFTATPK</sequence>
<feature type="domain" description="SWI2/SNF2 ATPase" evidence="1">
    <location>
        <begin position="2"/>
        <end position="111"/>
    </location>
</feature>
<dbReference type="InterPro" id="IPR027417">
    <property type="entry name" value="P-loop_NTPase"/>
</dbReference>
<reference evidence="2" key="1">
    <citation type="submission" date="2013-08" db="EMBL/GenBank/DDBJ databases">
        <authorList>
            <person name="Mendez C."/>
            <person name="Richter M."/>
            <person name="Ferrer M."/>
            <person name="Sanchez J."/>
        </authorList>
    </citation>
    <scope>NUCLEOTIDE SEQUENCE</scope>
</reference>
<dbReference type="InterPro" id="IPR040980">
    <property type="entry name" value="SWI2_SNF2"/>
</dbReference>
<proteinExistence type="predicted"/>
<comment type="caution">
    <text evidence="2">The sequence shown here is derived from an EMBL/GenBank/DDBJ whole genome shotgun (WGS) entry which is preliminary data.</text>
</comment>
<organism evidence="2">
    <name type="scientific">mine drainage metagenome</name>
    <dbReference type="NCBI Taxonomy" id="410659"/>
    <lineage>
        <taxon>unclassified sequences</taxon>
        <taxon>metagenomes</taxon>
        <taxon>ecological metagenomes</taxon>
    </lineage>
</organism>
<evidence type="ECO:0000313" key="2">
    <source>
        <dbReference type="EMBL" id="EQD58252.1"/>
    </source>
</evidence>
<evidence type="ECO:0000259" key="1">
    <source>
        <dbReference type="Pfam" id="PF18766"/>
    </source>
</evidence>